<organism evidence="1 2">
    <name type="scientific">Burkholderia puraquae</name>
    <dbReference type="NCBI Taxonomy" id="1904757"/>
    <lineage>
        <taxon>Bacteria</taxon>
        <taxon>Pseudomonadati</taxon>
        <taxon>Pseudomonadota</taxon>
        <taxon>Betaproteobacteria</taxon>
        <taxon>Burkholderiales</taxon>
        <taxon>Burkholderiaceae</taxon>
        <taxon>Burkholderia</taxon>
        <taxon>Burkholderia cepacia complex</taxon>
    </lineage>
</organism>
<dbReference type="SUPFAM" id="SSF53850">
    <property type="entry name" value="Periplasmic binding protein-like II"/>
    <property type="match status" value="1"/>
</dbReference>
<sequence>MLHAFTAQHPALRVRLETHTSQADLVRDCVDVAIRLGRHEHFRDLPYRGVCLATCDELAVMAPDLPAKVGLPQPAAPDQRARVPQLGHCRLERIAE</sequence>
<accession>A0A6J5CVR4</accession>
<dbReference type="EMBL" id="CADIKG010000001">
    <property type="protein sequence ID" value="CAB3746049.1"/>
    <property type="molecule type" value="Genomic_DNA"/>
</dbReference>
<dbReference type="AlphaFoldDB" id="A0A6J5CVR4"/>
<name>A0A6J5CVR4_9BURK</name>
<gene>
    <name evidence="1" type="ORF">LMG29660_00094</name>
</gene>
<evidence type="ECO:0000313" key="1">
    <source>
        <dbReference type="EMBL" id="CAB3746049.1"/>
    </source>
</evidence>
<reference evidence="1 2" key="1">
    <citation type="submission" date="2020-04" db="EMBL/GenBank/DDBJ databases">
        <authorList>
            <person name="De Canck E."/>
        </authorList>
    </citation>
    <scope>NUCLEOTIDE SEQUENCE [LARGE SCALE GENOMIC DNA]</scope>
    <source>
        <strain evidence="1 2">LMG 29660</strain>
    </source>
</reference>
<evidence type="ECO:0000313" key="2">
    <source>
        <dbReference type="Proteomes" id="UP000494135"/>
    </source>
</evidence>
<dbReference type="Gene3D" id="3.40.190.10">
    <property type="entry name" value="Periplasmic binding protein-like II"/>
    <property type="match status" value="2"/>
</dbReference>
<protein>
    <recommendedName>
        <fullName evidence="3">LysR substrate-binding domain-containing protein</fullName>
    </recommendedName>
</protein>
<dbReference type="Proteomes" id="UP000494135">
    <property type="component" value="Unassembled WGS sequence"/>
</dbReference>
<proteinExistence type="predicted"/>
<evidence type="ECO:0008006" key="3">
    <source>
        <dbReference type="Google" id="ProtNLM"/>
    </source>
</evidence>